<evidence type="ECO:0000313" key="10">
    <source>
        <dbReference type="Proteomes" id="UP000609802"/>
    </source>
</evidence>
<feature type="transmembrane region" description="Helical" evidence="8">
    <location>
        <begin position="142"/>
        <end position="163"/>
    </location>
</feature>
<evidence type="ECO:0000256" key="2">
    <source>
        <dbReference type="ARBA" id="ARBA00010068"/>
    </source>
</evidence>
<feature type="transmembrane region" description="Helical" evidence="8">
    <location>
        <begin position="6"/>
        <end position="23"/>
    </location>
</feature>
<feature type="transmembrane region" description="Helical" evidence="8">
    <location>
        <begin position="56"/>
        <end position="74"/>
    </location>
</feature>
<dbReference type="Pfam" id="PF02293">
    <property type="entry name" value="AmiS_UreI"/>
    <property type="match status" value="1"/>
</dbReference>
<keyword evidence="5 8" id="KW-0812">Transmembrane</keyword>
<evidence type="ECO:0000256" key="4">
    <source>
        <dbReference type="ARBA" id="ARBA00022475"/>
    </source>
</evidence>
<comment type="similarity">
    <text evidence="2">Belongs to the AmiS/UreI family.</text>
</comment>
<keyword evidence="6 8" id="KW-1133">Transmembrane helix</keyword>
<evidence type="ECO:0000256" key="5">
    <source>
        <dbReference type="ARBA" id="ARBA00022692"/>
    </source>
</evidence>
<dbReference type="Proteomes" id="UP000609802">
    <property type="component" value="Unassembled WGS sequence"/>
</dbReference>
<dbReference type="RefSeq" id="WP_191286934.1">
    <property type="nucleotide sequence ID" value="NZ_BNCH01000006.1"/>
</dbReference>
<name>A0ABQ3J4F2_9RHOB</name>
<dbReference type="InterPro" id="IPR038523">
    <property type="entry name" value="AmiSUreI_transpt_sf"/>
</dbReference>
<protein>
    <submittedName>
        <fullName evidence="9">Transporter protein</fullName>
    </submittedName>
</protein>
<evidence type="ECO:0000256" key="7">
    <source>
        <dbReference type="ARBA" id="ARBA00023136"/>
    </source>
</evidence>
<evidence type="ECO:0000313" key="9">
    <source>
        <dbReference type="EMBL" id="GHF03223.1"/>
    </source>
</evidence>
<gene>
    <name evidence="9" type="ORF">GCM10016455_25550</name>
</gene>
<evidence type="ECO:0000256" key="8">
    <source>
        <dbReference type="SAM" id="Phobius"/>
    </source>
</evidence>
<organism evidence="9 10">
    <name type="scientific">Aliiroseovarius zhejiangensis</name>
    <dbReference type="NCBI Taxonomy" id="1632025"/>
    <lineage>
        <taxon>Bacteria</taxon>
        <taxon>Pseudomonadati</taxon>
        <taxon>Pseudomonadota</taxon>
        <taxon>Alphaproteobacteria</taxon>
        <taxon>Rhodobacterales</taxon>
        <taxon>Paracoccaceae</taxon>
        <taxon>Aliiroseovarius</taxon>
    </lineage>
</organism>
<accession>A0ABQ3J4F2</accession>
<reference evidence="10" key="1">
    <citation type="journal article" date="2019" name="Int. J. Syst. Evol. Microbiol.">
        <title>The Global Catalogue of Microorganisms (GCM) 10K type strain sequencing project: providing services to taxonomists for standard genome sequencing and annotation.</title>
        <authorList>
            <consortium name="The Broad Institute Genomics Platform"/>
            <consortium name="The Broad Institute Genome Sequencing Center for Infectious Disease"/>
            <person name="Wu L."/>
            <person name="Ma J."/>
        </authorList>
    </citation>
    <scope>NUCLEOTIDE SEQUENCE [LARGE SCALE GENOMIC DNA]</scope>
    <source>
        <strain evidence="10">KCTC 42443</strain>
    </source>
</reference>
<evidence type="ECO:0000256" key="6">
    <source>
        <dbReference type="ARBA" id="ARBA00022989"/>
    </source>
</evidence>
<comment type="subcellular location">
    <subcellularLocation>
        <location evidence="1">Cell membrane</location>
        <topology evidence="1">Multi-pass membrane protein</topology>
    </subcellularLocation>
</comment>
<keyword evidence="10" id="KW-1185">Reference proteome</keyword>
<keyword evidence="3" id="KW-0813">Transport</keyword>
<sequence>MLLGITLLYVGAVLVLNSIWLAGRIEDREIIVINVAVAAISISVALGLALGAIDQTGMRDAAMTLLFAITYGWVAYNRAAGCNGRGLGWFSLFVAITVLPMVFIVASPSLWGLWMAASWAAWSVLWFIYFLELGLGWNIRKLTVAATFATGVLTGWLPGLLYLHGATP</sequence>
<feature type="transmembrane region" description="Helical" evidence="8">
    <location>
        <begin position="86"/>
        <end position="105"/>
    </location>
</feature>
<dbReference type="Gene3D" id="1.25.40.600">
    <property type="match status" value="1"/>
</dbReference>
<dbReference type="InterPro" id="IPR003211">
    <property type="entry name" value="AmiSUreI_transpt"/>
</dbReference>
<evidence type="ECO:0000256" key="3">
    <source>
        <dbReference type="ARBA" id="ARBA00022448"/>
    </source>
</evidence>
<comment type="caution">
    <text evidence="9">The sequence shown here is derived from an EMBL/GenBank/DDBJ whole genome shotgun (WGS) entry which is preliminary data.</text>
</comment>
<keyword evidence="7 8" id="KW-0472">Membrane</keyword>
<feature type="transmembrane region" description="Helical" evidence="8">
    <location>
        <begin position="111"/>
        <end position="130"/>
    </location>
</feature>
<feature type="transmembrane region" description="Helical" evidence="8">
    <location>
        <begin position="30"/>
        <end position="50"/>
    </location>
</feature>
<dbReference type="EMBL" id="BNCH01000006">
    <property type="protein sequence ID" value="GHF03223.1"/>
    <property type="molecule type" value="Genomic_DNA"/>
</dbReference>
<proteinExistence type="inferred from homology"/>
<evidence type="ECO:0000256" key="1">
    <source>
        <dbReference type="ARBA" id="ARBA00004651"/>
    </source>
</evidence>
<keyword evidence="4" id="KW-1003">Cell membrane</keyword>